<accession>A0A5C8NQI6</accession>
<dbReference type="PANTHER" id="PTHR19271">
    <property type="entry name" value="CYTOCHROME B"/>
    <property type="match status" value="1"/>
</dbReference>
<keyword evidence="4" id="KW-0408">Iron</keyword>
<organism evidence="9 10">
    <name type="scientific">Zeimonas arvi</name>
    <dbReference type="NCBI Taxonomy" id="2498847"/>
    <lineage>
        <taxon>Bacteria</taxon>
        <taxon>Pseudomonadati</taxon>
        <taxon>Pseudomonadota</taxon>
        <taxon>Betaproteobacteria</taxon>
        <taxon>Burkholderiales</taxon>
        <taxon>Burkholderiaceae</taxon>
        <taxon>Zeimonas</taxon>
    </lineage>
</organism>
<feature type="transmembrane region" description="Helical" evidence="6">
    <location>
        <begin position="235"/>
        <end position="254"/>
    </location>
</feature>
<keyword evidence="2" id="KW-0479">Metal-binding</keyword>
<evidence type="ECO:0000256" key="1">
    <source>
        <dbReference type="ARBA" id="ARBA00011649"/>
    </source>
</evidence>
<evidence type="ECO:0000259" key="7">
    <source>
        <dbReference type="PROSITE" id="PS51002"/>
    </source>
</evidence>
<evidence type="ECO:0000256" key="2">
    <source>
        <dbReference type="ARBA" id="ARBA00022723"/>
    </source>
</evidence>
<gene>
    <name evidence="9" type="ORF">FHP08_17670</name>
</gene>
<feature type="domain" description="Cytochrome b/b6 N-terminal region profile" evidence="7">
    <location>
        <begin position="1"/>
        <end position="209"/>
    </location>
</feature>
<comment type="caution">
    <text evidence="9">The sequence shown here is derived from an EMBL/GenBank/DDBJ whole genome shotgun (WGS) entry which is preliminary data.</text>
</comment>
<dbReference type="InterPro" id="IPR005797">
    <property type="entry name" value="Cyt_b/b6_N"/>
</dbReference>
<sequence>MSTGGAWRRVEFGLDRTFGNAGNPLRQLGGLGFFLFWVIAVSGGWLYVFYETSVEGAWRSVQWLTVDQWWGGGLMRSLHRYGSDAFVVVVVLHLVRELALGRYMGFRWYSWISGVPTLWLVVGSGAIGYWLVWDELGLFVATATAEWFGVLPGFGPALVRNFIAAEAVSDRLFSLVAFLHIGLPLALLLVMWAHVQRITRPRTGVTRALALWTLIGLIALSAAKPAVSLPPADPAMLPALIAVDWFYLAPLVASDRLSAEAVWSVSIGLTLLLVLAPWLSRTPRPAPAVVDPAHCNGCTRCFADCPYAAIAMAPHPQGRGEIAVVDADRCAACGICAGACPSASPFRRSERLTSGIDLPWLTVDMLRDRLDAAMSTAARAAAPAAAVTGRVAATGAPGLPLLVVFACERAARVAESTPRAGPPDTRLAVLELPCAGMVPPSFVDYALRHGADGVVVESCPGLDCEYRFGEQWIAQRLSGEREPRLRAAADATRLRQVEAARVDPERLAGAIEAFAQELKHRADAPRRARPEETENA</sequence>
<feature type="domain" description="4Fe-4S ferredoxin-type" evidence="8">
    <location>
        <begin position="286"/>
        <end position="315"/>
    </location>
</feature>
<dbReference type="OrthoDB" id="9781785at2"/>
<dbReference type="InterPro" id="IPR017896">
    <property type="entry name" value="4Fe4S_Fe-S-bd"/>
</dbReference>
<dbReference type="EMBL" id="VDUY01000009">
    <property type="protein sequence ID" value="TXL62653.1"/>
    <property type="molecule type" value="Genomic_DNA"/>
</dbReference>
<dbReference type="SUPFAM" id="SSF81342">
    <property type="entry name" value="Transmembrane di-heme cytochromes"/>
    <property type="match status" value="1"/>
</dbReference>
<keyword evidence="10" id="KW-1185">Reference proteome</keyword>
<feature type="domain" description="4Fe-4S ferredoxin-type" evidence="8">
    <location>
        <begin position="321"/>
        <end position="350"/>
    </location>
</feature>
<keyword evidence="6" id="KW-0812">Transmembrane</keyword>
<dbReference type="PROSITE" id="PS51002">
    <property type="entry name" value="CYTB_NTER"/>
    <property type="match status" value="1"/>
</dbReference>
<evidence type="ECO:0000256" key="6">
    <source>
        <dbReference type="SAM" id="Phobius"/>
    </source>
</evidence>
<dbReference type="InterPro" id="IPR016174">
    <property type="entry name" value="Di-haem_cyt_TM"/>
</dbReference>
<dbReference type="Pfam" id="PF12838">
    <property type="entry name" value="Fer4_7"/>
    <property type="match status" value="1"/>
</dbReference>
<dbReference type="GO" id="GO:0046872">
    <property type="term" value="F:metal ion binding"/>
    <property type="evidence" value="ECO:0007669"/>
    <property type="project" value="UniProtKB-KW"/>
</dbReference>
<evidence type="ECO:0000256" key="5">
    <source>
        <dbReference type="ARBA" id="ARBA00023014"/>
    </source>
</evidence>
<dbReference type="GO" id="GO:0022904">
    <property type="term" value="P:respiratory electron transport chain"/>
    <property type="evidence" value="ECO:0007669"/>
    <property type="project" value="InterPro"/>
</dbReference>
<reference evidence="9 10" key="1">
    <citation type="submission" date="2019-06" db="EMBL/GenBank/DDBJ databases">
        <title>Quisquiliibacterium sp. nov., isolated from a maize field.</title>
        <authorList>
            <person name="Lin S.-Y."/>
            <person name="Tsai C.-F."/>
            <person name="Young C.-C."/>
        </authorList>
    </citation>
    <scope>NUCLEOTIDE SEQUENCE [LARGE SCALE GENOMIC DNA]</scope>
    <source>
        <strain evidence="9 10">CC-CFT501</strain>
    </source>
</reference>
<keyword evidence="5" id="KW-0411">Iron-sulfur</keyword>
<dbReference type="Gene3D" id="1.20.810.10">
    <property type="entry name" value="Cytochrome Bc1 Complex, Chain C"/>
    <property type="match status" value="1"/>
</dbReference>
<dbReference type="Proteomes" id="UP000321548">
    <property type="component" value="Unassembled WGS sequence"/>
</dbReference>
<feature type="transmembrane region" description="Helical" evidence="6">
    <location>
        <begin position="28"/>
        <end position="50"/>
    </location>
</feature>
<dbReference type="Gene3D" id="3.30.70.20">
    <property type="match status" value="1"/>
</dbReference>
<dbReference type="Pfam" id="PF00033">
    <property type="entry name" value="Cytochrome_B"/>
    <property type="match status" value="1"/>
</dbReference>
<dbReference type="RefSeq" id="WP_147705826.1">
    <property type="nucleotide sequence ID" value="NZ_VDUY01000009.1"/>
</dbReference>
<dbReference type="GO" id="GO:0009055">
    <property type="term" value="F:electron transfer activity"/>
    <property type="evidence" value="ECO:0007669"/>
    <property type="project" value="InterPro"/>
</dbReference>
<keyword evidence="3" id="KW-0560">Oxidoreductase</keyword>
<keyword evidence="6" id="KW-0472">Membrane</keyword>
<feature type="transmembrane region" description="Helical" evidence="6">
    <location>
        <begin position="172"/>
        <end position="193"/>
    </location>
</feature>
<name>A0A5C8NQI6_9BURK</name>
<evidence type="ECO:0000256" key="3">
    <source>
        <dbReference type="ARBA" id="ARBA00023002"/>
    </source>
</evidence>
<feature type="transmembrane region" description="Helical" evidence="6">
    <location>
        <begin position="108"/>
        <end position="132"/>
    </location>
</feature>
<keyword evidence="6" id="KW-1133">Transmembrane helix</keyword>
<dbReference type="InterPro" id="IPR003813">
    <property type="entry name" value="MvhD/FlpD"/>
</dbReference>
<evidence type="ECO:0000259" key="8">
    <source>
        <dbReference type="PROSITE" id="PS51379"/>
    </source>
</evidence>
<evidence type="ECO:0000313" key="10">
    <source>
        <dbReference type="Proteomes" id="UP000321548"/>
    </source>
</evidence>
<dbReference type="Pfam" id="PF02662">
    <property type="entry name" value="FlpD"/>
    <property type="match status" value="1"/>
</dbReference>
<comment type="subunit">
    <text evidence="1">The main subunits of complex b-c1 are: cytochrome b, cytochrome c1 and the Rieske protein.</text>
</comment>
<dbReference type="PROSITE" id="PS00198">
    <property type="entry name" value="4FE4S_FER_1"/>
    <property type="match status" value="1"/>
</dbReference>
<dbReference type="GO" id="GO:0016020">
    <property type="term" value="C:membrane"/>
    <property type="evidence" value="ECO:0007669"/>
    <property type="project" value="InterPro"/>
</dbReference>
<dbReference type="PANTHER" id="PTHR19271:SF16">
    <property type="entry name" value="CYTOCHROME B"/>
    <property type="match status" value="1"/>
</dbReference>
<dbReference type="InterPro" id="IPR027387">
    <property type="entry name" value="Cytb/b6-like_sf"/>
</dbReference>
<dbReference type="PROSITE" id="PS51379">
    <property type="entry name" value="4FE4S_FER_2"/>
    <property type="match status" value="2"/>
</dbReference>
<dbReference type="InterPro" id="IPR017900">
    <property type="entry name" value="4Fe4S_Fe_S_CS"/>
</dbReference>
<evidence type="ECO:0000256" key="4">
    <source>
        <dbReference type="ARBA" id="ARBA00023004"/>
    </source>
</evidence>
<evidence type="ECO:0000313" key="9">
    <source>
        <dbReference type="EMBL" id="TXL62653.1"/>
    </source>
</evidence>
<feature type="transmembrane region" description="Helical" evidence="6">
    <location>
        <begin position="261"/>
        <end position="279"/>
    </location>
</feature>
<dbReference type="AlphaFoldDB" id="A0A5C8NQI6"/>
<dbReference type="GO" id="GO:0016491">
    <property type="term" value="F:oxidoreductase activity"/>
    <property type="evidence" value="ECO:0007669"/>
    <property type="project" value="UniProtKB-KW"/>
</dbReference>
<protein>
    <submittedName>
        <fullName evidence="9">Hydrogenase iron-sulfur subunit</fullName>
    </submittedName>
</protein>
<proteinExistence type="predicted"/>
<feature type="transmembrane region" description="Helical" evidence="6">
    <location>
        <begin position="205"/>
        <end position="223"/>
    </location>
</feature>
<dbReference type="GO" id="GO:0051536">
    <property type="term" value="F:iron-sulfur cluster binding"/>
    <property type="evidence" value="ECO:0007669"/>
    <property type="project" value="UniProtKB-KW"/>
</dbReference>
<dbReference type="SUPFAM" id="SSF54862">
    <property type="entry name" value="4Fe-4S ferredoxins"/>
    <property type="match status" value="1"/>
</dbReference>